<dbReference type="InterPro" id="IPR011989">
    <property type="entry name" value="ARM-like"/>
</dbReference>
<dbReference type="VEuPathDB" id="FungiDB:HMPREF1541_02116"/>
<keyword evidence="3" id="KW-0690">Ribosome biogenesis</keyword>
<evidence type="ECO:0000313" key="11">
    <source>
        <dbReference type="Proteomes" id="UP000030752"/>
    </source>
</evidence>
<dbReference type="Pfam" id="PF22493">
    <property type="entry name" value="PUF_NOP9"/>
    <property type="match status" value="1"/>
</dbReference>
<dbReference type="GO" id="GO:0030686">
    <property type="term" value="C:90S preribosome"/>
    <property type="evidence" value="ECO:0007669"/>
    <property type="project" value="TreeGrafter"/>
</dbReference>
<dbReference type="Proteomes" id="UP000030752">
    <property type="component" value="Unassembled WGS sequence"/>
</dbReference>
<dbReference type="PANTHER" id="PTHR13102">
    <property type="entry name" value="NUCLEOLAR PROTEIN 9"/>
    <property type="match status" value="1"/>
</dbReference>
<gene>
    <name evidence="10" type="ORF">HMPREF1541_02116</name>
</gene>
<feature type="compositionally biased region" description="Acidic residues" evidence="9">
    <location>
        <begin position="43"/>
        <end position="55"/>
    </location>
</feature>
<dbReference type="SUPFAM" id="SSF48371">
    <property type="entry name" value="ARM repeat"/>
    <property type="match status" value="1"/>
</dbReference>
<evidence type="ECO:0000256" key="2">
    <source>
        <dbReference type="ARBA" id="ARBA00016427"/>
    </source>
</evidence>
<evidence type="ECO:0000313" key="10">
    <source>
        <dbReference type="EMBL" id="ETN42958.1"/>
    </source>
</evidence>
<dbReference type="PANTHER" id="PTHR13102:SF0">
    <property type="entry name" value="NUCLEOLAR PROTEIN 9"/>
    <property type="match status" value="1"/>
</dbReference>
<evidence type="ECO:0000256" key="5">
    <source>
        <dbReference type="ARBA" id="ARBA00022737"/>
    </source>
</evidence>
<organism evidence="10 11">
    <name type="scientific">Cyphellophora europaea (strain CBS 101466)</name>
    <name type="common">Phialophora europaea</name>
    <dbReference type="NCBI Taxonomy" id="1220924"/>
    <lineage>
        <taxon>Eukaryota</taxon>
        <taxon>Fungi</taxon>
        <taxon>Dikarya</taxon>
        <taxon>Ascomycota</taxon>
        <taxon>Pezizomycotina</taxon>
        <taxon>Eurotiomycetes</taxon>
        <taxon>Chaetothyriomycetidae</taxon>
        <taxon>Chaetothyriales</taxon>
        <taxon>Cyphellophoraceae</taxon>
        <taxon>Cyphellophora</taxon>
    </lineage>
</organism>
<feature type="region of interest" description="Disordered" evidence="9">
    <location>
        <begin position="659"/>
        <end position="679"/>
    </location>
</feature>
<dbReference type="SMART" id="SM00025">
    <property type="entry name" value="Pumilio"/>
    <property type="match status" value="6"/>
</dbReference>
<evidence type="ECO:0000256" key="1">
    <source>
        <dbReference type="ARBA" id="ARBA00004604"/>
    </source>
</evidence>
<feature type="region of interest" description="Disordered" evidence="9">
    <location>
        <begin position="1"/>
        <end position="75"/>
    </location>
</feature>
<dbReference type="OrthoDB" id="392571at2759"/>
<comment type="subcellular location">
    <subcellularLocation>
        <location evidence="1">Nucleus</location>
        <location evidence="1">Nucleolus</location>
    </subcellularLocation>
</comment>
<dbReference type="GO" id="GO:0005730">
    <property type="term" value="C:nucleolus"/>
    <property type="evidence" value="ECO:0007669"/>
    <property type="project" value="UniProtKB-SubCell"/>
</dbReference>
<dbReference type="GO" id="GO:0000447">
    <property type="term" value="P:endonucleolytic cleavage in ITS1 to separate SSU-rRNA from 5.8S rRNA and LSU-rRNA from tricistronic rRNA transcript (SSU-rRNA, 5.8S rRNA, LSU-rRNA)"/>
    <property type="evidence" value="ECO:0007669"/>
    <property type="project" value="TreeGrafter"/>
</dbReference>
<evidence type="ECO:0000256" key="4">
    <source>
        <dbReference type="ARBA" id="ARBA00022552"/>
    </source>
</evidence>
<comment type="function">
    <text evidence="6">RNA-binding nucleolar protein required for pre-rRNA processing. Involved in production of 18S rRNA and assembly of small ribosomal subunit.</text>
</comment>
<dbReference type="Gene3D" id="1.25.10.10">
    <property type="entry name" value="Leucine-rich Repeat Variant"/>
    <property type="match status" value="2"/>
</dbReference>
<dbReference type="AlphaFoldDB" id="W2S4I8"/>
<accession>W2S4I8</accession>
<dbReference type="FunCoup" id="W2S4I8">
    <property type="interactions" value="897"/>
</dbReference>
<proteinExistence type="predicted"/>
<dbReference type="GO" id="GO:0003723">
    <property type="term" value="F:RNA binding"/>
    <property type="evidence" value="ECO:0007669"/>
    <property type="project" value="InterPro"/>
</dbReference>
<dbReference type="GO" id="GO:0000056">
    <property type="term" value="P:ribosomal small subunit export from nucleus"/>
    <property type="evidence" value="ECO:0007669"/>
    <property type="project" value="TreeGrafter"/>
</dbReference>
<keyword evidence="4" id="KW-0698">rRNA processing</keyword>
<dbReference type="EMBL" id="KB822718">
    <property type="protein sequence ID" value="ETN42958.1"/>
    <property type="molecule type" value="Genomic_DNA"/>
</dbReference>
<protein>
    <recommendedName>
        <fullName evidence="2">Nucleolar protein 9</fullName>
    </recommendedName>
    <alternativeName>
        <fullName evidence="7 8">Pumilio domain-containing protein NOP9</fullName>
    </alternativeName>
</protein>
<reference evidence="10 11" key="1">
    <citation type="submission" date="2013-03" db="EMBL/GenBank/DDBJ databases">
        <title>The Genome Sequence of Phialophora europaea CBS 101466.</title>
        <authorList>
            <consortium name="The Broad Institute Genomics Platform"/>
            <person name="Cuomo C."/>
            <person name="de Hoog S."/>
            <person name="Gorbushina A."/>
            <person name="Walker B."/>
            <person name="Young S.K."/>
            <person name="Zeng Q."/>
            <person name="Gargeya S."/>
            <person name="Fitzgerald M."/>
            <person name="Haas B."/>
            <person name="Abouelleil A."/>
            <person name="Allen A.W."/>
            <person name="Alvarado L."/>
            <person name="Arachchi H.M."/>
            <person name="Berlin A.M."/>
            <person name="Chapman S.B."/>
            <person name="Gainer-Dewar J."/>
            <person name="Goldberg J."/>
            <person name="Griggs A."/>
            <person name="Gujja S."/>
            <person name="Hansen M."/>
            <person name="Howarth C."/>
            <person name="Imamovic A."/>
            <person name="Ireland A."/>
            <person name="Larimer J."/>
            <person name="McCowan C."/>
            <person name="Murphy C."/>
            <person name="Pearson M."/>
            <person name="Poon T.W."/>
            <person name="Priest M."/>
            <person name="Roberts A."/>
            <person name="Saif S."/>
            <person name="Shea T."/>
            <person name="Sisk P."/>
            <person name="Sykes S."/>
            <person name="Wortman J."/>
            <person name="Nusbaum C."/>
            <person name="Birren B."/>
        </authorList>
    </citation>
    <scope>NUCLEOTIDE SEQUENCE [LARGE SCALE GENOMIC DNA]</scope>
    <source>
        <strain evidence="10 11">CBS 101466</strain>
    </source>
</reference>
<keyword evidence="11" id="KW-1185">Reference proteome</keyword>
<dbReference type="InterPro" id="IPR001313">
    <property type="entry name" value="Pumilio_RNA-bd_rpt"/>
</dbReference>
<name>W2S4I8_CYPE1</name>
<dbReference type="InParanoid" id="W2S4I8"/>
<keyword evidence="5" id="KW-0677">Repeat</keyword>
<evidence type="ECO:0000256" key="3">
    <source>
        <dbReference type="ARBA" id="ARBA00022517"/>
    </source>
</evidence>
<evidence type="ECO:0000256" key="7">
    <source>
        <dbReference type="ARBA" id="ARBA00030932"/>
    </source>
</evidence>
<dbReference type="InterPro" id="IPR016024">
    <property type="entry name" value="ARM-type_fold"/>
</dbReference>
<sequence length="679" mass="75798">MPRIKKKRGRYEEVRAERRKKKADLAGSNAKRRRLDDGTAASADDEQPETDDQLYFEDTTPGLGVIDNPQRPPGDEMVFHGLLDEDEQAYYASVNAKITANDFEDADEKSAFLDAVYRESRGKEMKLASSQSCSRHLERILRVSGPDQLRDFFQAILEGLTQLVQHRFGSHVCETLFLESAKHVTSDWKPDVNDTSAEKSSIASLFLQAADQLQQNIGFMLTEQFASHTVRALLLVLSGEPLEDPSAKNLLASKRKENLGSWAGEQTTSDAPRKVPKSFLKAMSKLTAAAVASLDTTYLRALATHSTGNPVLQLLLRLELVHSDKGRNLDDKSLFHRLVAPDSLESPNSEGAKFVLGLTFDPTGSRLVEVLVVHSPGKVFKKLYKGIWKERMADMAKNDTASFVAIKIIERLGKDELLEVQKAILPDLAILLRRRRFSLIKGLIDRSAIRELDFKPLVAAFRSVNSEDGPSLLQRLVYPATVSLDKEESSEEKSDLHGSLLAQSMLEVETLGGLVRENLSSMQPEELVPIASDTIASRVLQLSLTSSTTPMAYRRQMVPKFYGQLTTLATSSVASYLVDALWVATDGLHFMKERLAGELAAHEPELRDSYPGRKVWKNWSMDLYSRRRGEWEARAKGIADTKEGAEVKKTPIELARQRRAEEKAKMQQQESKPLVHANA</sequence>
<evidence type="ECO:0000256" key="9">
    <source>
        <dbReference type="SAM" id="MobiDB-lite"/>
    </source>
</evidence>
<dbReference type="GeneID" id="19969455"/>
<dbReference type="eggNOG" id="KOG2188">
    <property type="taxonomic scope" value="Eukaryota"/>
</dbReference>
<evidence type="ECO:0000256" key="6">
    <source>
        <dbReference type="ARBA" id="ARBA00024893"/>
    </source>
</evidence>
<dbReference type="InterPro" id="IPR040000">
    <property type="entry name" value="NOP9"/>
</dbReference>
<dbReference type="RefSeq" id="XP_008714694.1">
    <property type="nucleotide sequence ID" value="XM_008716472.1"/>
</dbReference>
<dbReference type="HOGENOM" id="CLU_008720_1_1_1"/>
<dbReference type="GO" id="GO:0000480">
    <property type="term" value="P:endonucleolytic cleavage in 5'-ETS of tricistronic rRNA transcript (SSU-rRNA, 5.8S rRNA, LSU-rRNA)"/>
    <property type="evidence" value="ECO:0007669"/>
    <property type="project" value="TreeGrafter"/>
</dbReference>
<dbReference type="STRING" id="1220924.W2S4I8"/>
<evidence type="ECO:0000256" key="8">
    <source>
        <dbReference type="ARBA" id="ARBA00031929"/>
    </source>
</evidence>
<dbReference type="GO" id="GO:0030688">
    <property type="term" value="C:preribosome, small subunit precursor"/>
    <property type="evidence" value="ECO:0007669"/>
    <property type="project" value="TreeGrafter"/>
</dbReference>
<dbReference type="GO" id="GO:0000472">
    <property type="term" value="P:endonucleolytic cleavage to generate mature 5'-end of SSU-rRNA from (SSU-rRNA, 5.8S rRNA, LSU-rRNA)"/>
    <property type="evidence" value="ECO:0007669"/>
    <property type="project" value="TreeGrafter"/>
</dbReference>